<name>A0A9D3WEG6_9ROSI</name>
<organism evidence="1 2">
    <name type="scientific">Gossypium stocksii</name>
    <dbReference type="NCBI Taxonomy" id="47602"/>
    <lineage>
        <taxon>Eukaryota</taxon>
        <taxon>Viridiplantae</taxon>
        <taxon>Streptophyta</taxon>
        <taxon>Embryophyta</taxon>
        <taxon>Tracheophyta</taxon>
        <taxon>Spermatophyta</taxon>
        <taxon>Magnoliopsida</taxon>
        <taxon>eudicotyledons</taxon>
        <taxon>Gunneridae</taxon>
        <taxon>Pentapetalae</taxon>
        <taxon>rosids</taxon>
        <taxon>malvids</taxon>
        <taxon>Malvales</taxon>
        <taxon>Malvaceae</taxon>
        <taxon>Malvoideae</taxon>
        <taxon>Gossypium</taxon>
    </lineage>
</organism>
<comment type="caution">
    <text evidence="1">The sequence shown here is derived from an EMBL/GenBank/DDBJ whole genome shotgun (WGS) entry which is preliminary data.</text>
</comment>
<gene>
    <name evidence="1" type="ORF">J1N35_005781</name>
</gene>
<accession>A0A9D3WEG6</accession>
<protein>
    <recommendedName>
        <fullName evidence="3">DUF4216 domain-containing protein</fullName>
    </recommendedName>
</protein>
<reference evidence="1 2" key="1">
    <citation type="journal article" date="2021" name="Plant Biotechnol. J.">
        <title>Multi-omics assisted identification of the key and species-specific regulatory components of drought-tolerant mechanisms in Gossypium stocksii.</title>
        <authorList>
            <person name="Yu D."/>
            <person name="Ke L."/>
            <person name="Zhang D."/>
            <person name="Wu Y."/>
            <person name="Sun Y."/>
            <person name="Mei J."/>
            <person name="Sun J."/>
            <person name="Sun Y."/>
        </authorList>
    </citation>
    <scope>NUCLEOTIDE SEQUENCE [LARGE SCALE GENOMIC DNA]</scope>
    <source>
        <strain evidence="2">cv. E1</strain>
        <tissue evidence="1">Leaf</tissue>
    </source>
</reference>
<dbReference type="Proteomes" id="UP000828251">
    <property type="component" value="Unassembled WGS sequence"/>
</dbReference>
<evidence type="ECO:0000313" key="2">
    <source>
        <dbReference type="Proteomes" id="UP000828251"/>
    </source>
</evidence>
<keyword evidence="2" id="KW-1185">Reference proteome</keyword>
<dbReference type="EMBL" id="JAIQCV010000002">
    <property type="protein sequence ID" value="KAH1122621.1"/>
    <property type="molecule type" value="Genomic_DNA"/>
</dbReference>
<sequence>MVNFSRLIHAGQQLIDEPYVFSSQVKQVFYLKDPTDEGWYVVVHNTPRDLIDMGNGSRDDINERLETLLFPKQNLNETIPSTNLSIIQNPPNLEETNSDQQTTIGYSNVPNTFDEPVEIQTENGGWHKIRGCMLLKDLYNLNFVECVKVSRKSHGHPIRSEARLLLGYLGITA</sequence>
<evidence type="ECO:0008006" key="3">
    <source>
        <dbReference type="Google" id="ProtNLM"/>
    </source>
</evidence>
<proteinExistence type="predicted"/>
<dbReference type="AlphaFoldDB" id="A0A9D3WEG6"/>
<dbReference type="PANTHER" id="PTHR48258">
    <property type="entry name" value="DUF4218 DOMAIN-CONTAINING PROTEIN-RELATED"/>
    <property type="match status" value="1"/>
</dbReference>
<dbReference type="PANTHER" id="PTHR48258:SF12">
    <property type="entry name" value="TRANSPOSON PROTEIN, CACTA, EN_SPM SUB-CLASS"/>
    <property type="match status" value="1"/>
</dbReference>
<evidence type="ECO:0000313" key="1">
    <source>
        <dbReference type="EMBL" id="KAH1122621.1"/>
    </source>
</evidence>
<dbReference type="OrthoDB" id="1426665at2759"/>